<dbReference type="GO" id="GO:0004803">
    <property type="term" value="F:transposase activity"/>
    <property type="evidence" value="ECO:0007669"/>
    <property type="project" value="InterPro"/>
</dbReference>
<dbReference type="SUPFAM" id="SSF143422">
    <property type="entry name" value="Transposase IS200-like"/>
    <property type="match status" value="1"/>
</dbReference>
<dbReference type="RefSeq" id="WP_184259899.1">
    <property type="nucleotide sequence ID" value="NZ_JACHIO010000027.1"/>
</dbReference>
<dbReference type="Proteomes" id="UP000584867">
    <property type="component" value="Unassembled WGS sequence"/>
</dbReference>
<dbReference type="InterPro" id="IPR036515">
    <property type="entry name" value="Transposase_17_sf"/>
</dbReference>
<comment type="caution">
    <text evidence="2">The sequence shown here is derived from an EMBL/GenBank/DDBJ whole genome shotgun (WGS) entry which is preliminary data.</text>
</comment>
<dbReference type="EMBL" id="JACHIO010000027">
    <property type="protein sequence ID" value="MBB5066380.1"/>
    <property type="molecule type" value="Genomic_DNA"/>
</dbReference>
<dbReference type="SMART" id="SM01321">
    <property type="entry name" value="Y1_Tnp"/>
    <property type="match status" value="1"/>
</dbReference>
<evidence type="ECO:0000313" key="2">
    <source>
        <dbReference type="EMBL" id="MBB5066380.1"/>
    </source>
</evidence>
<evidence type="ECO:0000259" key="1">
    <source>
        <dbReference type="SMART" id="SM01321"/>
    </source>
</evidence>
<dbReference type="PANTHER" id="PTHR36966:SF1">
    <property type="entry name" value="REP-ASSOCIATED TYROSINE TRANSPOSASE"/>
    <property type="match status" value="1"/>
</dbReference>
<dbReference type="InterPro" id="IPR002686">
    <property type="entry name" value="Transposase_17"/>
</dbReference>
<dbReference type="GO" id="GO:0043565">
    <property type="term" value="F:sequence-specific DNA binding"/>
    <property type="evidence" value="ECO:0007669"/>
    <property type="project" value="TreeGrafter"/>
</dbReference>
<sequence length="149" mass="17280">MDRAPQETRTYHLTAVTAQRRSLFQVTATAELLQQTIFDYRGQGRFLLHAFVIMPDHFHALITPAHDVSLEKTVQFIKGGFSFRLKSKFDVWTRSFNETQILDEEKFLTCVRYIEDNPVHERLAQTPEVYPYTSAGRGPLDPMPLHLRA</sequence>
<dbReference type="NCBIfam" id="NF047646">
    <property type="entry name" value="REP_Tyr_transpos"/>
    <property type="match status" value="1"/>
</dbReference>
<gene>
    <name evidence="2" type="ORF">HDF15_004757</name>
</gene>
<dbReference type="Pfam" id="PF01797">
    <property type="entry name" value="Y1_Tnp"/>
    <property type="match status" value="1"/>
</dbReference>
<reference evidence="2 3" key="1">
    <citation type="submission" date="2020-08" db="EMBL/GenBank/DDBJ databases">
        <title>Genomic Encyclopedia of Type Strains, Phase IV (KMG-V): Genome sequencing to study the core and pangenomes of soil and plant-associated prokaryotes.</title>
        <authorList>
            <person name="Whitman W."/>
        </authorList>
    </citation>
    <scope>NUCLEOTIDE SEQUENCE [LARGE SCALE GENOMIC DNA]</scope>
    <source>
        <strain evidence="2 3">X5P3</strain>
    </source>
</reference>
<accession>A0A7W8ED61</accession>
<dbReference type="InterPro" id="IPR052715">
    <property type="entry name" value="RAYT_transposase"/>
</dbReference>
<organism evidence="2 3">
    <name type="scientific">Granulicella mallensis</name>
    <dbReference type="NCBI Taxonomy" id="940614"/>
    <lineage>
        <taxon>Bacteria</taxon>
        <taxon>Pseudomonadati</taxon>
        <taxon>Acidobacteriota</taxon>
        <taxon>Terriglobia</taxon>
        <taxon>Terriglobales</taxon>
        <taxon>Acidobacteriaceae</taxon>
        <taxon>Granulicella</taxon>
    </lineage>
</organism>
<proteinExistence type="predicted"/>
<evidence type="ECO:0000313" key="3">
    <source>
        <dbReference type="Proteomes" id="UP000584867"/>
    </source>
</evidence>
<dbReference type="Gene3D" id="3.30.70.1290">
    <property type="entry name" value="Transposase IS200-like"/>
    <property type="match status" value="1"/>
</dbReference>
<dbReference type="PANTHER" id="PTHR36966">
    <property type="entry name" value="REP-ASSOCIATED TYROSINE TRANSPOSASE"/>
    <property type="match status" value="1"/>
</dbReference>
<protein>
    <submittedName>
        <fullName evidence="2">Putative transposase</fullName>
    </submittedName>
</protein>
<dbReference type="GO" id="GO:0006313">
    <property type="term" value="P:DNA transposition"/>
    <property type="evidence" value="ECO:0007669"/>
    <property type="project" value="InterPro"/>
</dbReference>
<name>A0A7W8ED61_9BACT</name>
<dbReference type="AlphaFoldDB" id="A0A7W8ED61"/>
<feature type="domain" description="Transposase IS200-like" evidence="1">
    <location>
        <begin position="6"/>
        <end position="117"/>
    </location>
</feature>